<keyword evidence="1" id="KW-0479">Metal-binding</keyword>
<keyword evidence="5" id="KW-0812">Transmembrane</keyword>
<keyword evidence="8" id="KW-1185">Reference proteome</keyword>
<keyword evidence="2 4" id="KW-0863">Zinc-finger</keyword>
<keyword evidence="5" id="KW-1133">Transmembrane helix</keyword>
<evidence type="ECO:0000256" key="2">
    <source>
        <dbReference type="ARBA" id="ARBA00022771"/>
    </source>
</evidence>
<evidence type="ECO:0000256" key="4">
    <source>
        <dbReference type="PROSITE-ProRule" id="PRU00134"/>
    </source>
</evidence>
<gene>
    <name evidence="7" type="ORF">PG994_008000</name>
</gene>
<comment type="caution">
    <text evidence="7">The sequence shown here is derived from an EMBL/GenBank/DDBJ whole genome shotgun (WGS) entry which is preliminary data.</text>
</comment>
<dbReference type="InterPro" id="IPR002893">
    <property type="entry name" value="Znf_MYND"/>
</dbReference>
<dbReference type="RefSeq" id="XP_066714896.1">
    <property type="nucleotide sequence ID" value="XM_066859409.1"/>
</dbReference>
<dbReference type="PROSITE" id="PS50865">
    <property type="entry name" value="ZF_MYND_2"/>
    <property type="match status" value="1"/>
</dbReference>
<evidence type="ECO:0000313" key="7">
    <source>
        <dbReference type="EMBL" id="KAK8061634.1"/>
    </source>
</evidence>
<feature type="transmembrane region" description="Helical" evidence="5">
    <location>
        <begin position="214"/>
        <end position="233"/>
    </location>
</feature>
<evidence type="ECO:0000256" key="5">
    <source>
        <dbReference type="SAM" id="Phobius"/>
    </source>
</evidence>
<dbReference type="Pfam" id="PF01753">
    <property type="entry name" value="zf-MYND"/>
    <property type="match status" value="1"/>
</dbReference>
<feature type="transmembrane region" description="Helical" evidence="5">
    <location>
        <begin position="185"/>
        <end position="202"/>
    </location>
</feature>
<feature type="domain" description="MYND-type" evidence="6">
    <location>
        <begin position="9"/>
        <end position="45"/>
    </location>
</feature>
<evidence type="ECO:0000256" key="3">
    <source>
        <dbReference type="ARBA" id="ARBA00022833"/>
    </source>
</evidence>
<accession>A0ABR1URT2</accession>
<evidence type="ECO:0000259" key="6">
    <source>
        <dbReference type="PROSITE" id="PS50865"/>
    </source>
</evidence>
<proteinExistence type="predicted"/>
<evidence type="ECO:0000313" key="8">
    <source>
        <dbReference type="Proteomes" id="UP001480595"/>
    </source>
</evidence>
<keyword evidence="3" id="KW-0862">Zinc</keyword>
<dbReference type="EMBL" id="JAQQWL010000008">
    <property type="protein sequence ID" value="KAK8061634.1"/>
    <property type="molecule type" value="Genomic_DNA"/>
</dbReference>
<dbReference type="Gene3D" id="6.10.140.2220">
    <property type="match status" value="1"/>
</dbReference>
<keyword evidence="5" id="KW-0472">Membrane</keyword>
<reference evidence="7 8" key="1">
    <citation type="submission" date="2023-01" db="EMBL/GenBank/DDBJ databases">
        <title>Analysis of 21 Apiospora genomes using comparative genomics revels a genus with tremendous synthesis potential of carbohydrate active enzymes and secondary metabolites.</title>
        <authorList>
            <person name="Sorensen T."/>
        </authorList>
    </citation>
    <scope>NUCLEOTIDE SEQUENCE [LARGE SCALE GENOMIC DNA]</scope>
    <source>
        <strain evidence="7 8">CBS 135458</strain>
    </source>
</reference>
<organism evidence="7 8">
    <name type="scientific">Apiospora phragmitis</name>
    <dbReference type="NCBI Taxonomy" id="2905665"/>
    <lineage>
        <taxon>Eukaryota</taxon>
        <taxon>Fungi</taxon>
        <taxon>Dikarya</taxon>
        <taxon>Ascomycota</taxon>
        <taxon>Pezizomycotina</taxon>
        <taxon>Sordariomycetes</taxon>
        <taxon>Xylariomycetidae</taxon>
        <taxon>Amphisphaeriales</taxon>
        <taxon>Apiosporaceae</taxon>
        <taxon>Apiospora</taxon>
    </lineage>
</organism>
<evidence type="ECO:0000256" key="1">
    <source>
        <dbReference type="ARBA" id="ARBA00022723"/>
    </source>
</evidence>
<dbReference type="GeneID" id="92092472"/>
<protein>
    <recommendedName>
        <fullName evidence="6">MYND-type domain-containing protein</fullName>
    </recommendedName>
</protein>
<sequence>MSSARLGPCTACENPNSPRCERCNSAFYCSKACQRIDWPIHGILCPSFAAFDISRGPTPEHFRAIRFPPKKKEPKFIWIHCKWRQDSGRRYQSPETAALVGSGCGIERANLFLGPRLNKQLNNTIVISFRDSSMIDASEPSKSIASITATKPGFYYGWRGPITAFGQSGTTVNEAHCRDLDMNDWRYIAIFFLSPVYVPLYIRPQKVPKGASTNGVMISLAVLFSLLLSFSWFTTKLQSLSKPPDGHGGVLGTSGSLFGNTEARMI</sequence>
<name>A0ABR1URT2_9PEZI</name>
<dbReference type="PROSITE" id="PS01360">
    <property type="entry name" value="ZF_MYND_1"/>
    <property type="match status" value="1"/>
</dbReference>
<dbReference type="Proteomes" id="UP001480595">
    <property type="component" value="Unassembled WGS sequence"/>
</dbReference>
<dbReference type="SUPFAM" id="SSF144232">
    <property type="entry name" value="HIT/MYND zinc finger-like"/>
    <property type="match status" value="1"/>
</dbReference>